<dbReference type="GO" id="GO:0003677">
    <property type="term" value="F:DNA binding"/>
    <property type="evidence" value="ECO:0007669"/>
    <property type="project" value="InterPro"/>
</dbReference>
<dbReference type="Pfam" id="PF13340">
    <property type="entry name" value="DUF4096"/>
    <property type="match status" value="1"/>
</dbReference>
<reference evidence="4" key="1">
    <citation type="journal article" date="2014" name="Int. J. Syst. Evol. Microbiol.">
        <title>Complete genome sequence of Corynebacterium casei LMG S-19264T (=DSM 44701T), isolated from a smear-ripened cheese.</title>
        <authorList>
            <consortium name="US DOE Joint Genome Institute (JGI-PGF)"/>
            <person name="Walter F."/>
            <person name="Albersmeier A."/>
            <person name="Kalinowski J."/>
            <person name="Ruckert C."/>
        </authorList>
    </citation>
    <scope>NUCLEOTIDE SEQUENCE</scope>
    <source>
        <strain evidence="4">JCM 3131</strain>
    </source>
</reference>
<feature type="compositionally biased region" description="Polar residues" evidence="1">
    <location>
        <begin position="139"/>
        <end position="149"/>
    </location>
</feature>
<gene>
    <name evidence="4" type="ORF">GCM10010145_48810</name>
</gene>
<keyword evidence="5" id="KW-1185">Reference proteome</keyword>
<dbReference type="Pfam" id="PF01609">
    <property type="entry name" value="DDE_Tnp_1"/>
    <property type="match status" value="1"/>
</dbReference>
<dbReference type="PANTHER" id="PTHR30007:SF0">
    <property type="entry name" value="TRANSPOSASE"/>
    <property type="match status" value="1"/>
</dbReference>
<dbReference type="GO" id="GO:0006313">
    <property type="term" value="P:DNA transposition"/>
    <property type="evidence" value="ECO:0007669"/>
    <property type="project" value="InterPro"/>
</dbReference>
<dbReference type="NCBIfam" id="NF033580">
    <property type="entry name" value="transpos_IS5_3"/>
    <property type="match status" value="1"/>
</dbReference>
<reference evidence="4" key="2">
    <citation type="submission" date="2020-09" db="EMBL/GenBank/DDBJ databases">
        <authorList>
            <person name="Sun Q."/>
            <person name="Ohkuma M."/>
        </authorList>
    </citation>
    <scope>NUCLEOTIDE SEQUENCE</scope>
    <source>
        <strain evidence="4">JCM 3131</strain>
    </source>
</reference>
<dbReference type="Proteomes" id="UP000620156">
    <property type="component" value="Unassembled WGS sequence"/>
</dbReference>
<proteinExistence type="predicted"/>
<comment type="caution">
    <text evidence="4">The sequence shown here is derived from an EMBL/GenBank/DDBJ whole genome shotgun (WGS) entry which is preliminary data.</text>
</comment>
<evidence type="ECO:0000313" key="5">
    <source>
        <dbReference type="Proteomes" id="UP000620156"/>
    </source>
</evidence>
<protein>
    <submittedName>
        <fullName evidence="4">DDE transposase</fullName>
    </submittedName>
</protein>
<sequence length="303" mass="34063">MMSRGRWPALMALAPARPPRYACTMAQRPPYPTDLSDERWALLGPFLEDWRAVRLRGALDISPPPRHDLREILNALLYLDRTGTQLRYLPHDFPPWQTVYGYFAHWQTDGVIDRLHGLLHRLVREAAGRNGQPSAGAIDTQSVKTSTNVPLRGQGTDVGKRIVGRKRGAITDTTGLLLALLVLAADASDNAIGLRLLDTAHARAPRLHKLWADSAFRTTCTEHAARLGIALEVVQRTPGSRGFAPLPRRWTIERTFGWIMMFRRLARDYETLPARSAALIQLRMIDLMARRLTGESTPTWRGT</sequence>
<dbReference type="PANTHER" id="PTHR30007">
    <property type="entry name" value="PHP DOMAIN PROTEIN"/>
    <property type="match status" value="1"/>
</dbReference>
<evidence type="ECO:0000259" key="3">
    <source>
        <dbReference type="Pfam" id="PF13340"/>
    </source>
</evidence>
<dbReference type="AlphaFoldDB" id="A0A918BJU2"/>
<evidence type="ECO:0000259" key="2">
    <source>
        <dbReference type="Pfam" id="PF01609"/>
    </source>
</evidence>
<evidence type="ECO:0000313" key="4">
    <source>
        <dbReference type="EMBL" id="GGQ73297.1"/>
    </source>
</evidence>
<evidence type="ECO:0000256" key="1">
    <source>
        <dbReference type="SAM" id="MobiDB-lite"/>
    </source>
</evidence>
<dbReference type="EMBL" id="BMQK01000012">
    <property type="protein sequence ID" value="GGQ73297.1"/>
    <property type="molecule type" value="Genomic_DNA"/>
</dbReference>
<dbReference type="InterPro" id="IPR002559">
    <property type="entry name" value="Transposase_11"/>
</dbReference>
<name>A0A918BJU2_9ACTN</name>
<dbReference type="GO" id="GO:0004803">
    <property type="term" value="F:transposase activity"/>
    <property type="evidence" value="ECO:0007669"/>
    <property type="project" value="InterPro"/>
</dbReference>
<dbReference type="InterPro" id="IPR025161">
    <property type="entry name" value="IS402-like_dom"/>
</dbReference>
<feature type="domain" description="Insertion element IS402-like" evidence="3">
    <location>
        <begin position="35"/>
        <end position="116"/>
    </location>
</feature>
<feature type="domain" description="Transposase IS4-like" evidence="2">
    <location>
        <begin position="132"/>
        <end position="282"/>
    </location>
</feature>
<organism evidence="4 5">
    <name type="scientific">Streptomyces ruber</name>
    <dbReference type="NCBI Taxonomy" id="83378"/>
    <lineage>
        <taxon>Bacteria</taxon>
        <taxon>Bacillati</taxon>
        <taxon>Actinomycetota</taxon>
        <taxon>Actinomycetes</taxon>
        <taxon>Kitasatosporales</taxon>
        <taxon>Streptomycetaceae</taxon>
        <taxon>Streptomyces</taxon>
    </lineage>
</organism>
<feature type="region of interest" description="Disordered" evidence="1">
    <location>
        <begin position="130"/>
        <end position="151"/>
    </location>
</feature>
<accession>A0A918BJU2</accession>